<keyword evidence="5" id="KW-1015">Disulfide bond</keyword>
<evidence type="ECO:0000313" key="9">
    <source>
        <dbReference type="EMBL" id="KAL3098063.1"/>
    </source>
</evidence>
<keyword evidence="3 6" id="KW-0274">FAD</keyword>
<dbReference type="AlphaFoldDB" id="A0ABD2K5R3"/>
<dbReference type="PANTHER" id="PTHR12645">
    <property type="entry name" value="ALR/ERV"/>
    <property type="match status" value="1"/>
</dbReference>
<dbReference type="InterPro" id="IPR017905">
    <property type="entry name" value="ERV/ALR_sulphydryl_oxidase"/>
</dbReference>
<gene>
    <name evidence="9" type="ORF">niasHT_027608</name>
</gene>
<evidence type="ECO:0000256" key="6">
    <source>
        <dbReference type="RuleBase" id="RU371123"/>
    </source>
</evidence>
<comment type="caution">
    <text evidence="9">The sequence shown here is derived from an EMBL/GenBank/DDBJ whole genome shotgun (WGS) entry which is preliminary data.</text>
</comment>
<accession>A0ABD2K5R3</accession>
<comment type="cofactor">
    <cofactor evidence="1 6">
        <name>FAD</name>
        <dbReference type="ChEBI" id="CHEBI:57692"/>
    </cofactor>
</comment>
<evidence type="ECO:0000256" key="2">
    <source>
        <dbReference type="ARBA" id="ARBA00022630"/>
    </source>
</evidence>
<evidence type="ECO:0000256" key="1">
    <source>
        <dbReference type="ARBA" id="ARBA00001974"/>
    </source>
</evidence>
<evidence type="ECO:0000256" key="5">
    <source>
        <dbReference type="ARBA" id="ARBA00023157"/>
    </source>
</evidence>
<evidence type="ECO:0000256" key="7">
    <source>
        <dbReference type="SAM" id="MobiDB-lite"/>
    </source>
</evidence>
<organism evidence="9 10">
    <name type="scientific">Heterodera trifolii</name>
    <dbReference type="NCBI Taxonomy" id="157864"/>
    <lineage>
        <taxon>Eukaryota</taxon>
        <taxon>Metazoa</taxon>
        <taxon>Ecdysozoa</taxon>
        <taxon>Nematoda</taxon>
        <taxon>Chromadorea</taxon>
        <taxon>Rhabditida</taxon>
        <taxon>Tylenchina</taxon>
        <taxon>Tylenchomorpha</taxon>
        <taxon>Tylenchoidea</taxon>
        <taxon>Heteroderidae</taxon>
        <taxon>Heteroderinae</taxon>
        <taxon>Heterodera</taxon>
    </lineage>
</organism>
<dbReference type="PANTHER" id="PTHR12645:SF0">
    <property type="entry name" value="FAD-LINKED SULFHYDRYL OXIDASE ALR"/>
    <property type="match status" value="1"/>
</dbReference>
<dbReference type="InterPro" id="IPR036774">
    <property type="entry name" value="ERV/ALR_sulphydryl_oxid_sf"/>
</dbReference>
<dbReference type="Gene3D" id="1.20.120.310">
    <property type="entry name" value="ERV/ALR sulfhydryl oxidase domain"/>
    <property type="match status" value="1"/>
</dbReference>
<dbReference type="InterPro" id="IPR039799">
    <property type="entry name" value="ALR/ERV"/>
</dbReference>
<evidence type="ECO:0000256" key="4">
    <source>
        <dbReference type="ARBA" id="ARBA00023002"/>
    </source>
</evidence>
<dbReference type="EC" id="1.8.3.2" evidence="6"/>
<dbReference type="Pfam" id="PF04777">
    <property type="entry name" value="Evr1_Alr"/>
    <property type="match status" value="1"/>
</dbReference>
<dbReference type="EMBL" id="JBICBT010000830">
    <property type="protein sequence ID" value="KAL3098063.1"/>
    <property type="molecule type" value="Genomic_DNA"/>
</dbReference>
<keyword evidence="4 6" id="KW-0560">Oxidoreductase</keyword>
<proteinExistence type="predicted"/>
<keyword evidence="2 6" id="KW-0285">Flavoprotein</keyword>
<keyword evidence="10" id="KW-1185">Reference proteome</keyword>
<feature type="region of interest" description="Disordered" evidence="7">
    <location>
        <begin position="27"/>
        <end position="66"/>
    </location>
</feature>
<sequence length="289" mass="32104">MDFGPRDDEGRPCKACFSFEDMLRMMGKKKATDRRNGETQNKTAGDEPSTSSSPSADGRRTDCPLDKDELGRSTWNLMHSMSVYYPKEPTEQQKAAMGQTIDGISKTYPCDHCAADFRADLRAHPPLLNSRDAFARWMCEAHNRVNVKLGKESFDCSRVMERFEIVISRAILREGLSAPPSVPIKLLLRWHICCARPFSQRAITRGTTQQHTSRPTQHIIHPLIVSGTGVVQVATPPAPRGDTPPRNGNIGGRTKDDTHKCHGMESNRTGQSDAVIGVITYHSMLSVSK</sequence>
<dbReference type="GO" id="GO:0005737">
    <property type="term" value="C:cytoplasm"/>
    <property type="evidence" value="ECO:0007669"/>
    <property type="project" value="UniProtKB-ARBA"/>
</dbReference>
<feature type="domain" description="ERV/ALR sulfhydryl oxidase" evidence="8">
    <location>
        <begin position="63"/>
        <end position="163"/>
    </location>
</feature>
<feature type="region of interest" description="Disordered" evidence="7">
    <location>
        <begin position="236"/>
        <end position="256"/>
    </location>
</feature>
<reference evidence="9 10" key="1">
    <citation type="submission" date="2024-10" db="EMBL/GenBank/DDBJ databases">
        <authorList>
            <person name="Kim D."/>
        </authorList>
    </citation>
    <scope>NUCLEOTIDE SEQUENCE [LARGE SCALE GENOMIC DNA]</scope>
    <source>
        <strain evidence="9">BH-2024</strain>
    </source>
</reference>
<feature type="compositionally biased region" description="Polar residues" evidence="7">
    <location>
        <begin position="38"/>
        <end position="55"/>
    </location>
</feature>
<name>A0ABD2K5R3_9BILA</name>
<feature type="compositionally biased region" description="Basic and acidic residues" evidence="7">
    <location>
        <begin position="57"/>
        <end position="66"/>
    </location>
</feature>
<dbReference type="GO" id="GO:0016972">
    <property type="term" value="F:thiol oxidase activity"/>
    <property type="evidence" value="ECO:0007669"/>
    <property type="project" value="UniProtKB-EC"/>
</dbReference>
<protein>
    <recommendedName>
        <fullName evidence="6">Sulfhydryl oxidase</fullName>
        <ecNumber evidence="6">1.8.3.2</ecNumber>
    </recommendedName>
</protein>
<dbReference type="FunFam" id="1.20.120.310:FF:000002">
    <property type="entry name" value="Sulfhydryl oxidase"/>
    <property type="match status" value="1"/>
</dbReference>
<comment type="catalytic activity">
    <reaction evidence="6">
        <text>2 R'C(R)SH + O2 = R'C(R)S-S(R)CR' + H2O2</text>
        <dbReference type="Rhea" id="RHEA:17357"/>
        <dbReference type="ChEBI" id="CHEBI:15379"/>
        <dbReference type="ChEBI" id="CHEBI:16240"/>
        <dbReference type="ChEBI" id="CHEBI:16520"/>
        <dbReference type="ChEBI" id="CHEBI:17412"/>
        <dbReference type="EC" id="1.8.3.2"/>
    </reaction>
</comment>
<evidence type="ECO:0000313" key="10">
    <source>
        <dbReference type="Proteomes" id="UP001620626"/>
    </source>
</evidence>
<dbReference type="SUPFAM" id="SSF69000">
    <property type="entry name" value="FAD-dependent thiol oxidase"/>
    <property type="match status" value="1"/>
</dbReference>
<dbReference type="PROSITE" id="PS51324">
    <property type="entry name" value="ERV_ALR"/>
    <property type="match status" value="1"/>
</dbReference>
<evidence type="ECO:0000256" key="3">
    <source>
        <dbReference type="ARBA" id="ARBA00022827"/>
    </source>
</evidence>
<dbReference type="Proteomes" id="UP001620626">
    <property type="component" value="Unassembled WGS sequence"/>
</dbReference>
<evidence type="ECO:0000259" key="8">
    <source>
        <dbReference type="PROSITE" id="PS51324"/>
    </source>
</evidence>